<evidence type="ECO:0000259" key="2">
    <source>
        <dbReference type="Pfam" id="PF10363"/>
    </source>
</evidence>
<dbReference type="PANTHER" id="PTHR20959">
    <property type="entry name" value="TRANSPORT AND GOLGI ORGANIZATION PROTEIN 6 FAMILY MEMBER"/>
    <property type="match status" value="1"/>
</dbReference>
<keyword evidence="4" id="KW-1185">Reference proteome</keyword>
<dbReference type="Pfam" id="PF10363">
    <property type="entry name" value="RTP1_C1"/>
    <property type="match status" value="1"/>
</dbReference>
<dbReference type="InterPro" id="IPR016024">
    <property type="entry name" value="ARM-type_fold"/>
</dbReference>
<evidence type="ECO:0000256" key="1">
    <source>
        <dbReference type="ARBA" id="ARBA00005724"/>
    </source>
</evidence>
<organism evidence="3 4">
    <name type="scientific">Mucor flavus</name>
    <dbReference type="NCBI Taxonomy" id="439312"/>
    <lineage>
        <taxon>Eukaryota</taxon>
        <taxon>Fungi</taxon>
        <taxon>Fungi incertae sedis</taxon>
        <taxon>Mucoromycota</taxon>
        <taxon>Mucoromycotina</taxon>
        <taxon>Mucoromycetes</taxon>
        <taxon>Mucorales</taxon>
        <taxon>Mucorineae</taxon>
        <taxon>Mucoraceae</taxon>
        <taxon>Mucor</taxon>
    </lineage>
</organism>
<evidence type="ECO:0000313" key="4">
    <source>
        <dbReference type="Proteomes" id="UP001473302"/>
    </source>
</evidence>
<accession>A0ABP9YU30</accession>
<protein>
    <recommendedName>
        <fullName evidence="2">RNA polymerase II assembly factor Rtp1 C-terminal domain-containing protein</fullName>
    </recommendedName>
</protein>
<comment type="similarity">
    <text evidence="1">Belongs to the Tango6 family.</text>
</comment>
<dbReference type="PANTHER" id="PTHR20959:SF1">
    <property type="entry name" value="TRANSPORT AND GOLGI ORGANIZATION PROTEIN 6 HOMOLOG"/>
    <property type="match status" value="1"/>
</dbReference>
<dbReference type="Gene3D" id="1.25.10.10">
    <property type="entry name" value="Leucine-rich Repeat Variant"/>
    <property type="match status" value="1"/>
</dbReference>
<comment type="caution">
    <text evidence="3">The sequence shown here is derived from an EMBL/GenBank/DDBJ whole genome shotgun (WGS) entry which is preliminary data.</text>
</comment>
<dbReference type="SUPFAM" id="SSF48371">
    <property type="entry name" value="ARM repeat"/>
    <property type="match status" value="1"/>
</dbReference>
<evidence type="ECO:0000313" key="3">
    <source>
        <dbReference type="EMBL" id="GAA5810335.1"/>
    </source>
</evidence>
<reference evidence="3 4" key="1">
    <citation type="submission" date="2024-04" db="EMBL/GenBank/DDBJ databases">
        <title>genome sequences of Mucor flavus KT1a and Helicostylum pulchrum KT1b strains isolated from the surface of a dry-aged beef.</title>
        <authorList>
            <person name="Toyotome T."/>
            <person name="Hosono M."/>
            <person name="Torimaru M."/>
            <person name="Fukuda K."/>
            <person name="Mikami N."/>
        </authorList>
    </citation>
    <scope>NUCLEOTIDE SEQUENCE [LARGE SCALE GENOMIC DNA]</scope>
    <source>
        <strain evidence="3 4">KT1a</strain>
    </source>
</reference>
<proteinExistence type="inferred from homology"/>
<dbReference type="EMBL" id="BAABUK010000007">
    <property type="protein sequence ID" value="GAA5810335.1"/>
    <property type="molecule type" value="Genomic_DNA"/>
</dbReference>
<sequence length="352" mass="39077">MTSIDSYYAIVAPQLLHLLKKEPPQSPTSQAVTFIIGRIIDKPTQIISFATNIVNGHVERLMTPKHKQEKKKAFNGLSYIAYIVGKDPMEEIEEAHDKQFSVEDDFESLILAINLLGAVMHENDQLSNHAVKLLISSMEPLKKLKSHTFELVNEVLLALQSYLPAQKMSNMKHELSASIEASKEKYCKAIKLLQDDLLPIRAHSTGLLAKDPLVSSDSYIYVNAVEGLSALTDAYGNQIIKKLAQKLDNRLRIGGALLQTYQRCGTALGKYANTLIKPLETALARREEDLNLRVSALSLLCMTCQTRPIALSSQMSELIDWVLNTLEIEKAHTFIILAATVLILSLSRGLAA</sequence>
<dbReference type="InterPro" id="IPR019451">
    <property type="entry name" value="Rtp1_C1"/>
</dbReference>
<dbReference type="Proteomes" id="UP001473302">
    <property type="component" value="Unassembled WGS sequence"/>
</dbReference>
<name>A0ABP9YU30_9FUNG</name>
<gene>
    <name evidence="3" type="ORF">MFLAVUS_003756</name>
</gene>
<dbReference type="InterPro" id="IPR011989">
    <property type="entry name" value="ARM-like"/>
</dbReference>
<feature type="domain" description="RNA polymerase II assembly factor Rtp1 C-terminal" evidence="2">
    <location>
        <begin position="212"/>
        <end position="266"/>
    </location>
</feature>
<dbReference type="InterPro" id="IPR039600">
    <property type="entry name" value="TANGO6/Rtp1"/>
</dbReference>